<organism evidence="1 2">
    <name type="scientific">Paenibacillus residui</name>
    <dbReference type="NCBI Taxonomy" id="629724"/>
    <lineage>
        <taxon>Bacteria</taxon>
        <taxon>Bacillati</taxon>
        <taxon>Bacillota</taxon>
        <taxon>Bacilli</taxon>
        <taxon>Bacillales</taxon>
        <taxon>Paenibacillaceae</taxon>
        <taxon>Paenibacillus</taxon>
    </lineage>
</organism>
<evidence type="ECO:0000313" key="1">
    <source>
        <dbReference type="EMBL" id="MFD0871217.1"/>
    </source>
</evidence>
<dbReference type="Proteomes" id="UP001597120">
    <property type="component" value="Unassembled WGS sequence"/>
</dbReference>
<keyword evidence="2" id="KW-1185">Reference proteome</keyword>
<accession>A0ABW3DFE1</accession>
<evidence type="ECO:0008006" key="3">
    <source>
        <dbReference type="Google" id="ProtNLM"/>
    </source>
</evidence>
<sequence>MKEYVGACVRCGVKIYCMDGFLNGTVAENGELYCFECHDKRLENTEKSSRSSEDSEVNNS</sequence>
<gene>
    <name evidence="1" type="ORF">ACFQ03_18910</name>
</gene>
<name>A0ABW3DFE1_9BACL</name>
<protein>
    <recommendedName>
        <fullName evidence="3">Inhibitor of sigma-G Gin</fullName>
    </recommendedName>
</protein>
<comment type="caution">
    <text evidence="1">The sequence shown here is derived from an EMBL/GenBank/DDBJ whole genome shotgun (WGS) entry which is preliminary data.</text>
</comment>
<dbReference type="RefSeq" id="WP_150959654.1">
    <property type="nucleotide sequence ID" value="NZ_JBHTIU010000074.1"/>
</dbReference>
<proteinExistence type="predicted"/>
<reference evidence="2" key="1">
    <citation type="journal article" date="2019" name="Int. J. Syst. Evol. Microbiol.">
        <title>The Global Catalogue of Microorganisms (GCM) 10K type strain sequencing project: providing services to taxonomists for standard genome sequencing and annotation.</title>
        <authorList>
            <consortium name="The Broad Institute Genomics Platform"/>
            <consortium name="The Broad Institute Genome Sequencing Center for Infectious Disease"/>
            <person name="Wu L."/>
            <person name="Ma J."/>
        </authorList>
    </citation>
    <scope>NUCLEOTIDE SEQUENCE [LARGE SCALE GENOMIC DNA]</scope>
    <source>
        <strain evidence="2">CCUG 57263</strain>
    </source>
</reference>
<evidence type="ECO:0000313" key="2">
    <source>
        <dbReference type="Proteomes" id="UP001597120"/>
    </source>
</evidence>
<dbReference type="EMBL" id="JBHTIU010000074">
    <property type="protein sequence ID" value="MFD0871217.1"/>
    <property type="molecule type" value="Genomic_DNA"/>
</dbReference>